<evidence type="ECO:0000256" key="6">
    <source>
        <dbReference type="ARBA" id="ARBA00022853"/>
    </source>
</evidence>
<protein>
    <recommendedName>
        <fullName evidence="3">histone deacetylase</fullName>
        <ecNumber evidence="3">3.5.1.98</ecNumber>
    </recommendedName>
</protein>
<evidence type="ECO:0000313" key="13">
    <source>
        <dbReference type="Proteomes" id="UP000736335"/>
    </source>
</evidence>
<accession>A0A9P6HBA3</accession>
<evidence type="ECO:0000256" key="5">
    <source>
        <dbReference type="ARBA" id="ARBA00022801"/>
    </source>
</evidence>
<dbReference type="Gene3D" id="3.40.800.20">
    <property type="entry name" value="Histone deacetylase domain"/>
    <property type="match status" value="1"/>
</dbReference>
<evidence type="ECO:0000259" key="10">
    <source>
        <dbReference type="Pfam" id="PF00850"/>
    </source>
</evidence>
<keyword evidence="5" id="KW-0378">Hydrolase</keyword>
<dbReference type="GO" id="GO:0000118">
    <property type="term" value="C:histone deacetylase complex"/>
    <property type="evidence" value="ECO:0007669"/>
    <property type="project" value="TreeGrafter"/>
</dbReference>
<dbReference type="PRINTS" id="PR01270">
    <property type="entry name" value="HDASUPER"/>
</dbReference>
<dbReference type="Proteomes" id="UP000736335">
    <property type="component" value="Unassembled WGS sequence"/>
</dbReference>
<name>A0A9P6HBA3_9AGAM</name>
<evidence type="ECO:0000259" key="11">
    <source>
        <dbReference type="Pfam" id="PF09757"/>
    </source>
</evidence>
<reference evidence="12" key="1">
    <citation type="journal article" date="2020" name="Nat. Commun.">
        <title>Large-scale genome sequencing of mycorrhizal fungi provides insights into the early evolution of symbiotic traits.</title>
        <authorList>
            <person name="Miyauchi S."/>
            <person name="Kiss E."/>
            <person name="Kuo A."/>
            <person name="Drula E."/>
            <person name="Kohler A."/>
            <person name="Sanchez-Garcia M."/>
            <person name="Morin E."/>
            <person name="Andreopoulos B."/>
            <person name="Barry K.W."/>
            <person name="Bonito G."/>
            <person name="Buee M."/>
            <person name="Carver A."/>
            <person name="Chen C."/>
            <person name="Cichocki N."/>
            <person name="Clum A."/>
            <person name="Culley D."/>
            <person name="Crous P.W."/>
            <person name="Fauchery L."/>
            <person name="Girlanda M."/>
            <person name="Hayes R.D."/>
            <person name="Keri Z."/>
            <person name="LaButti K."/>
            <person name="Lipzen A."/>
            <person name="Lombard V."/>
            <person name="Magnuson J."/>
            <person name="Maillard F."/>
            <person name="Murat C."/>
            <person name="Nolan M."/>
            <person name="Ohm R.A."/>
            <person name="Pangilinan J."/>
            <person name="Pereira M.F."/>
            <person name="Perotto S."/>
            <person name="Peter M."/>
            <person name="Pfister S."/>
            <person name="Riley R."/>
            <person name="Sitrit Y."/>
            <person name="Stielow J.B."/>
            <person name="Szollosi G."/>
            <person name="Zifcakova L."/>
            <person name="Stursova M."/>
            <person name="Spatafora J.W."/>
            <person name="Tedersoo L."/>
            <person name="Vaario L.M."/>
            <person name="Yamada A."/>
            <person name="Yan M."/>
            <person name="Wang P."/>
            <person name="Xu J."/>
            <person name="Bruns T."/>
            <person name="Baldrian P."/>
            <person name="Vilgalys R."/>
            <person name="Dunand C."/>
            <person name="Henrissat B."/>
            <person name="Grigoriev I.V."/>
            <person name="Hibbett D."/>
            <person name="Nagy L.G."/>
            <person name="Martin F.M."/>
        </authorList>
    </citation>
    <scope>NUCLEOTIDE SEQUENCE</scope>
    <source>
        <strain evidence="12">UH-Tt-Lm1</strain>
    </source>
</reference>
<evidence type="ECO:0000256" key="9">
    <source>
        <dbReference type="ARBA" id="ARBA00023242"/>
    </source>
</evidence>
<evidence type="ECO:0000256" key="4">
    <source>
        <dbReference type="ARBA" id="ARBA00022491"/>
    </source>
</evidence>
<comment type="similarity">
    <text evidence="2">Belongs to the histone deacetylase family. HD type 2 subfamily.</text>
</comment>
<keyword evidence="13" id="KW-1185">Reference proteome</keyword>
<gene>
    <name evidence="12" type="ORF">BJ322DRAFT_1111401</name>
</gene>
<keyword evidence="4" id="KW-0678">Repressor</keyword>
<sequence>MENGDIAEGKPIIPPKVCYIYDTRMMQHECISDFHPEQPLRISSIFTKLAEAGCIHRMVHIPCREALQEEVTLVHTQKLWDTVEGFQNISNDEILNQASYYELLSLYLNRNTPLAARLSCGGTIEAALAVAEGRCQRALAIVRPPGHHAEPREFMGFCFYNNVAVATKVVQARAPTKVLILDWDVHHGNGIHLAFEDDPSVLYISIHRYEGGTFYPCGELGGPKSCGKGAGLGFSVNIPWPDAGMRDADYLYVFHHVVMPIAMEFSPELVFVSAGFDAADGDDLGECHVTPAGLANGRVVVALEGGYNLDSISDSTLAVTKVLLGDPLPPLPPLSPSEEAVKTVWEVGMAQSQYWECMGPRIPVPKKGSTLSLDEILISHRAESLYTKHNIIQVNLPLREHCLIGGKLALSYAIVTFTPSTFSFISCRVTSNPTHLIMLVHEPPEVRAVVDPITCKVLLGSSYVVDVSQDIISWFAPSKVAFADVTVPLNPARILDDELDRDIAMYTWDNYLSLENPQHIILIGQGKGCDVIINLLGMRSASVMQKTRGVVQIANEGPVPTIPRNYPELRDWYSENSQVLVPIAQVDELESGRFANRQGAFVGIDGGNDLSTFVRSALPRIEEFIEAKLNGYSQ</sequence>
<reference evidence="12" key="2">
    <citation type="submission" date="2020-11" db="EMBL/GenBank/DDBJ databases">
        <authorList>
            <consortium name="DOE Joint Genome Institute"/>
            <person name="Kuo A."/>
            <person name="Miyauchi S."/>
            <person name="Kiss E."/>
            <person name="Drula E."/>
            <person name="Kohler A."/>
            <person name="Sanchez-Garcia M."/>
            <person name="Andreopoulos B."/>
            <person name="Barry K.W."/>
            <person name="Bonito G."/>
            <person name="Buee M."/>
            <person name="Carver A."/>
            <person name="Chen C."/>
            <person name="Cichocki N."/>
            <person name="Clum A."/>
            <person name="Culley D."/>
            <person name="Crous P.W."/>
            <person name="Fauchery L."/>
            <person name="Girlanda M."/>
            <person name="Hayes R."/>
            <person name="Keri Z."/>
            <person name="Labutti K."/>
            <person name="Lipzen A."/>
            <person name="Lombard V."/>
            <person name="Magnuson J."/>
            <person name="Maillard F."/>
            <person name="Morin E."/>
            <person name="Murat C."/>
            <person name="Nolan M."/>
            <person name="Ohm R."/>
            <person name="Pangilinan J."/>
            <person name="Pereira M."/>
            <person name="Perotto S."/>
            <person name="Peter M."/>
            <person name="Riley R."/>
            <person name="Sitrit Y."/>
            <person name="Stielow B."/>
            <person name="Szollosi G."/>
            <person name="Zifcakova L."/>
            <person name="Stursova M."/>
            <person name="Spatafora J.W."/>
            <person name="Tedersoo L."/>
            <person name="Vaario L.-M."/>
            <person name="Yamada A."/>
            <person name="Yan M."/>
            <person name="Wang P."/>
            <person name="Xu J."/>
            <person name="Bruns T."/>
            <person name="Baldrian P."/>
            <person name="Vilgalys R."/>
            <person name="Henrissat B."/>
            <person name="Grigoriev I.V."/>
            <person name="Hibbett D."/>
            <person name="Nagy L.G."/>
            <person name="Martin F.M."/>
        </authorList>
    </citation>
    <scope>NUCLEOTIDE SEQUENCE</scope>
    <source>
        <strain evidence="12">UH-Tt-Lm1</strain>
    </source>
</reference>
<dbReference type="PANTHER" id="PTHR10625:SF5">
    <property type="entry name" value="HISTONE DEACETYLASE"/>
    <property type="match status" value="1"/>
</dbReference>
<organism evidence="12 13">
    <name type="scientific">Thelephora terrestris</name>
    <dbReference type="NCBI Taxonomy" id="56493"/>
    <lineage>
        <taxon>Eukaryota</taxon>
        <taxon>Fungi</taxon>
        <taxon>Dikarya</taxon>
        <taxon>Basidiomycota</taxon>
        <taxon>Agaricomycotina</taxon>
        <taxon>Agaricomycetes</taxon>
        <taxon>Thelephorales</taxon>
        <taxon>Thelephoraceae</taxon>
        <taxon>Thelephora</taxon>
    </lineage>
</organism>
<evidence type="ECO:0000313" key="12">
    <source>
        <dbReference type="EMBL" id="KAF9782541.1"/>
    </source>
</evidence>
<dbReference type="InterPro" id="IPR023801">
    <property type="entry name" value="His_deacetylse_dom"/>
</dbReference>
<evidence type="ECO:0000256" key="2">
    <source>
        <dbReference type="ARBA" id="ARBA00007738"/>
    </source>
</evidence>
<feature type="domain" description="Histone deacetylase" evidence="10">
    <location>
        <begin position="35"/>
        <end position="323"/>
    </location>
</feature>
<keyword evidence="8" id="KW-0804">Transcription</keyword>
<dbReference type="Pfam" id="PF00850">
    <property type="entry name" value="Hist_deacetyl"/>
    <property type="match status" value="1"/>
</dbReference>
<dbReference type="PANTHER" id="PTHR10625">
    <property type="entry name" value="HISTONE DEACETYLASE HDAC1-RELATED"/>
    <property type="match status" value="1"/>
</dbReference>
<keyword evidence="7" id="KW-0805">Transcription regulation</keyword>
<dbReference type="AlphaFoldDB" id="A0A9P6HBA3"/>
<dbReference type="InterPro" id="IPR037138">
    <property type="entry name" value="His_deacetylse_dom_sf"/>
</dbReference>
<comment type="subcellular location">
    <subcellularLocation>
        <location evidence="1">Nucleus</location>
    </subcellularLocation>
</comment>
<dbReference type="GO" id="GO:0040029">
    <property type="term" value="P:epigenetic regulation of gene expression"/>
    <property type="evidence" value="ECO:0007669"/>
    <property type="project" value="TreeGrafter"/>
</dbReference>
<dbReference type="InterPro" id="IPR023696">
    <property type="entry name" value="Ureohydrolase_dom_sf"/>
</dbReference>
<dbReference type="SUPFAM" id="SSF52768">
    <property type="entry name" value="Arginase/deacetylase"/>
    <property type="match status" value="1"/>
</dbReference>
<evidence type="ECO:0000256" key="7">
    <source>
        <dbReference type="ARBA" id="ARBA00023015"/>
    </source>
</evidence>
<feature type="domain" description="Arb2-like" evidence="11">
    <location>
        <begin position="430"/>
        <end position="581"/>
    </location>
</feature>
<keyword evidence="9" id="KW-0539">Nucleus</keyword>
<comment type="caution">
    <text evidence="12">The sequence shown here is derived from an EMBL/GenBank/DDBJ whole genome shotgun (WGS) entry which is preliminary data.</text>
</comment>
<dbReference type="OrthoDB" id="424012at2759"/>
<proteinExistence type="inferred from homology"/>
<dbReference type="GO" id="GO:0141221">
    <property type="term" value="F:histone deacetylase activity, hydrolytic mechanism"/>
    <property type="evidence" value="ECO:0007669"/>
    <property type="project" value="UniProtKB-EC"/>
</dbReference>
<dbReference type="EC" id="3.5.1.98" evidence="3"/>
<dbReference type="Pfam" id="PF09757">
    <property type="entry name" value="Arb2-like"/>
    <property type="match status" value="1"/>
</dbReference>
<dbReference type="InterPro" id="IPR019154">
    <property type="entry name" value="Arb2-like_domain"/>
</dbReference>
<dbReference type="InterPro" id="IPR000286">
    <property type="entry name" value="HDACs"/>
</dbReference>
<dbReference type="EMBL" id="WIUZ02000012">
    <property type="protein sequence ID" value="KAF9782541.1"/>
    <property type="molecule type" value="Genomic_DNA"/>
</dbReference>
<evidence type="ECO:0000256" key="8">
    <source>
        <dbReference type="ARBA" id="ARBA00023163"/>
    </source>
</evidence>
<evidence type="ECO:0000256" key="1">
    <source>
        <dbReference type="ARBA" id="ARBA00004123"/>
    </source>
</evidence>
<evidence type="ECO:0000256" key="3">
    <source>
        <dbReference type="ARBA" id="ARBA00012111"/>
    </source>
</evidence>
<keyword evidence="6" id="KW-0156">Chromatin regulator</keyword>